<evidence type="ECO:0000313" key="5">
    <source>
        <dbReference type="EMBL" id="WZF89105.1"/>
    </source>
</evidence>
<dbReference type="PANTHER" id="PTHR32305">
    <property type="match status" value="1"/>
</dbReference>
<name>A0ABZ2W3G6_9GAMM</name>
<evidence type="ECO:0000256" key="1">
    <source>
        <dbReference type="ARBA" id="ARBA00022737"/>
    </source>
</evidence>
<organism evidence="5 6">
    <name type="scientific">Marinobacter metalliresistant</name>
    <dbReference type="NCBI Taxonomy" id="2961995"/>
    <lineage>
        <taxon>Bacteria</taxon>
        <taxon>Pseudomonadati</taxon>
        <taxon>Pseudomonadota</taxon>
        <taxon>Gammaproteobacteria</taxon>
        <taxon>Pseudomonadales</taxon>
        <taxon>Marinobacteraceae</taxon>
        <taxon>Marinobacter</taxon>
    </lineage>
</organism>
<keyword evidence="6" id="KW-1185">Reference proteome</keyword>
<dbReference type="EMBL" id="CP101118">
    <property type="protein sequence ID" value="WZF89105.1"/>
    <property type="molecule type" value="Genomic_DNA"/>
</dbReference>
<dbReference type="InterPro" id="IPR050708">
    <property type="entry name" value="T6SS_VgrG/RHS"/>
</dbReference>
<dbReference type="InterPro" id="IPR022385">
    <property type="entry name" value="Rhs_assc_core"/>
</dbReference>
<proteinExistence type="predicted"/>
<keyword evidence="1" id="KW-0677">Repeat</keyword>
<feature type="signal peptide" evidence="3">
    <location>
        <begin position="1"/>
        <end position="24"/>
    </location>
</feature>
<dbReference type="Gene3D" id="2.180.10.10">
    <property type="entry name" value="RHS repeat-associated core"/>
    <property type="match status" value="1"/>
</dbReference>
<evidence type="ECO:0000256" key="2">
    <source>
        <dbReference type="SAM" id="MobiDB-lite"/>
    </source>
</evidence>
<accession>A0ABZ2W3G6</accession>
<dbReference type="Proteomes" id="UP001475781">
    <property type="component" value="Chromosome"/>
</dbReference>
<sequence length="300" mass="32528">MTRTIWNTLAPLAMLILTTLPLSAAEVVTYYHNDHLGSPIAATDSTGAVVWQQAYDPWGFKLTANADERGYTGNWLDEETGLADHKARWYGSSIGRFTGIDPVKWQESNIHSFNRYAYANNNPYGNVDRDGRNAVTFVGGVIVESYNALQGNGFNGDKVLGALADGYNGEGAGFARSLYQDAETFVPIGAVAGALIKSGRLAKSLGKEVGILRDAARGKGNFGLGSATKTEANKLGKAWVGDGYKVASDGKTLVSKDGLRQYRPPSYKPRLDRTQANFEQRVPGQQSTRWQSNGHLDITD</sequence>
<feature type="domain" description="Teneurin-like YD-shell" evidence="4">
    <location>
        <begin position="30"/>
        <end position="123"/>
    </location>
</feature>
<keyword evidence="3" id="KW-0732">Signal</keyword>
<protein>
    <submittedName>
        <fullName evidence="5">RHS domain-containing protein</fullName>
    </submittedName>
</protein>
<feature type="region of interest" description="Disordered" evidence="2">
    <location>
        <begin position="278"/>
        <end position="300"/>
    </location>
</feature>
<dbReference type="RefSeq" id="WP_341581981.1">
    <property type="nucleotide sequence ID" value="NZ_CP101118.1"/>
</dbReference>
<evidence type="ECO:0000259" key="4">
    <source>
        <dbReference type="Pfam" id="PF25023"/>
    </source>
</evidence>
<feature type="chain" id="PRO_5045545893" evidence="3">
    <location>
        <begin position="25"/>
        <end position="300"/>
    </location>
</feature>
<dbReference type="Pfam" id="PF25023">
    <property type="entry name" value="TEN_YD-shell"/>
    <property type="match status" value="1"/>
</dbReference>
<feature type="compositionally biased region" description="Polar residues" evidence="2">
    <location>
        <begin position="278"/>
        <end position="294"/>
    </location>
</feature>
<dbReference type="NCBIfam" id="TIGR03696">
    <property type="entry name" value="Rhs_assc_core"/>
    <property type="match status" value="1"/>
</dbReference>
<reference evidence="5 6" key="1">
    <citation type="submission" date="2022-07" db="EMBL/GenBank/DDBJ databases">
        <title>A copper resistant bacterium isolated from sediment samples of deep sea hydrothermal areas.</title>
        <authorList>
            <person name="Zeng X."/>
        </authorList>
    </citation>
    <scope>NUCLEOTIDE SEQUENCE [LARGE SCALE GENOMIC DNA]</scope>
    <source>
        <strain evidence="6">CuT 6</strain>
    </source>
</reference>
<dbReference type="PANTHER" id="PTHR32305:SF17">
    <property type="entry name" value="TRNA NUCLEASE WAPA"/>
    <property type="match status" value="1"/>
</dbReference>
<evidence type="ECO:0000256" key="3">
    <source>
        <dbReference type="SAM" id="SignalP"/>
    </source>
</evidence>
<dbReference type="InterPro" id="IPR056823">
    <property type="entry name" value="TEN-like_YD-shell"/>
</dbReference>
<gene>
    <name evidence="5" type="ORF">NLK58_02510</name>
</gene>
<evidence type="ECO:0000313" key="6">
    <source>
        <dbReference type="Proteomes" id="UP001475781"/>
    </source>
</evidence>